<keyword evidence="2" id="KW-1185">Reference proteome</keyword>
<evidence type="ECO:0000313" key="2">
    <source>
        <dbReference type="Proteomes" id="UP001311915"/>
    </source>
</evidence>
<name>A0AAV9LRZ8_9SOLN</name>
<protein>
    <submittedName>
        <fullName evidence="1">Uncharacterized protein</fullName>
    </submittedName>
</protein>
<dbReference type="EMBL" id="JAWPEI010000005">
    <property type="protein sequence ID" value="KAK4727137.1"/>
    <property type="molecule type" value="Genomic_DNA"/>
</dbReference>
<evidence type="ECO:0000313" key="1">
    <source>
        <dbReference type="EMBL" id="KAK4727137.1"/>
    </source>
</evidence>
<comment type="caution">
    <text evidence="1">The sequence shown here is derived from an EMBL/GenBank/DDBJ whole genome shotgun (WGS) entry which is preliminary data.</text>
</comment>
<proteinExistence type="predicted"/>
<dbReference type="Proteomes" id="UP001311915">
    <property type="component" value="Unassembled WGS sequence"/>
</dbReference>
<reference evidence="1 2" key="1">
    <citation type="submission" date="2023-10" db="EMBL/GenBank/DDBJ databases">
        <title>Genome-Wide Identification Analysis in wild type Solanum Pinnatisectum Reveals Some Genes Defensing Phytophthora Infestans.</title>
        <authorList>
            <person name="Sun C."/>
        </authorList>
    </citation>
    <scope>NUCLEOTIDE SEQUENCE [LARGE SCALE GENOMIC DNA]</scope>
    <source>
        <strain evidence="1">LQN</strain>
        <tissue evidence="1">Leaf</tissue>
    </source>
</reference>
<organism evidence="1 2">
    <name type="scientific">Solanum pinnatisectum</name>
    <name type="common">tansyleaf nightshade</name>
    <dbReference type="NCBI Taxonomy" id="50273"/>
    <lineage>
        <taxon>Eukaryota</taxon>
        <taxon>Viridiplantae</taxon>
        <taxon>Streptophyta</taxon>
        <taxon>Embryophyta</taxon>
        <taxon>Tracheophyta</taxon>
        <taxon>Spermatophyta</taxon>
        <taxon>Magnoliopsida</taxon>
        <taxon>eudicotyledons</taxon>
        <taxon>Gunneridae</taxon>
        <taxon>Pentapetalae</taxon>
        <taxon>asterids</taxon>
        <taxon>lamiids</taxon>
        <taxon>Solanales</taxon>
        <taxon>Solanaceae</taxon>
        <taxon>Solanoideae</taxon>
        <taxon>Solaneae</taxon>
        <taxon>Solanum</taxon>
    </lineage>
</organism>
<accession>A0AAV9LRZ8</accession>
<dbReference type="AlphaFoldDB" id="A0AAV9LRZ8"/>
<sequence length="159" mass="17834">MLSSVWCVNEFDGRFIFKVTHLARDCSRIERIIVLLARNEKPEEYQEENEEVASYCGPIVLIKGVDIDVSSRLKDSRYNSHAEATRAIKLGNARILFGKYVKCSWGCNPTLGSNSNPLPDHSIRELPDIIAMDHATHERKLVLAKIDGGYSRIASAQSS</sequence>
<gene>
    <name evidence="1" type="ORF">R3W88_032054</name>
</gene>